<keyword evidence="2" id="KW-1185">Reference proteome</keyword>
<dbReference type="EMBL" id="CT868127">
    <property type="protein sequence ID" value="CAK72523.1"/>
    <property type="molecule type" value="Genomic_DNA"/>
</dbReference>
<gene>
    <name evidence="1" type="ORF">GSPATT00038792001</name>
</gene>
<organism evidence="1 2">
    <name type="scientific">Paramecium tetraurelia</name>
    <dbReference type="NCBI Taxonomy" id="5888"/>
    <lineage>
        <taxon>Eukaryota</taxon>
        <taxon>Sar</taxon>
        <taxon>Alveolata</taxon>
        <taxon>Ciliophora</taxon>
        <taxon>Intramacronucleata</taxon>
        <taxon>Oligohymenophorea</taxon>
        <taxon>Peniculida</taxon>
        <taxon>Parameciidae</taxon>
        <taxon>Paramecium</taxon>
    </lineage>
</organism>
<dbReference type="InParanoid" id="A0CP06"/>
<reference evidence="1 2" key="1">
    <citation type="journal article" date="2006" name="Nature">
        <title>Global trends of whole-genome duplications revealed by the ciliate Paramecium tetraurelia.</title>
        <authorList>
            <consortium name="Genoscope"/>
            <person name="Aury J.-M."/>
            <person name="Jaillon O."/>
            <person name="Duret L."/>
            <person name="Noel B."/>
            <person name="Jubin C."/>
            <person name="Porcel B.M."/>
            <person name="Segurens B."/>
            <person name="Daubin V."/>
            <person name="Anthouard V."/>
            <person name="Aiach N."/>
            <person name="Arnaiz O."/>
            <person name="Billaut A."/>
            <person name="Beisson J."/>
            <person name="Blanc I."/>
            <person name="Bouhouche K."/>
            <person name="Camara F."/>
            <person name="Duharcourt S."/>
            <person name="Guigo R."/>
            <person name="Gogendeau D."/>
            <person name="Katinka M."/>
            <person name="Keller A.-M."/>
            <person name="Kissmehl R."/>
            <person name="Klotz C."/>
            <person name="Koll F."/>
            <person name="Le Moue A."/>
            <person name="Lepere C."/>
            <person name="Malinsky S."/>
            <person name="Nowacki M."/>
            <person name="Nowak J.K."/>
            <person name="Plattner H."/>
            <person name="Poulain J."/>
            <person name="Ruiz F."/>
            <person name="Serrano V."/>
            <person name="Zagulski M."/>
            <person name="Dessen P."/>
            <person name="Betermier M."/>
            <person name="Weissenbach J."/>
            <person name="Scarpelli C."/>
            <person name="Schachter V."/>
            <person name="Sperling L."/>
            <person name="Meyer E."/>
            <person name="Cohen J."/>
            <person name="Wincker P."/>
        </authorList>
    </citation>
    <scope>NUCLEOTIDE SEQUENCE [LARGE SCALE GENOMIC DNA]</scope>
    <source>
        <strain evidence="1 2">Stock d4-2</strain>
    </source>
</reference>
<evidence type="ECO:0000313" key="1">
    <source>
        <dbReference type="EMBL" id="CAK72523.1"/>
    </source>
</evidence>
<dbReference type="KEGG" id="ptm:GSPATT00038792001"/>
<dbReference type="Proteomes" id="UP000000600">
    <property type="component" value="Unassembled WGS sequence"/>
</dbReference>
<proteinExistence type="predicted"/>
<evidence type="ECO:0000313" key="2">
    <source>
        <dbReference type="Proteomes" id="UP000000600"/>
    </source>
</evidence>
<dbReference type="HOGENOM" id="CLU_2781364_0_0_1"/>
<dbReference type="RefSeq" id="XP_001439920.1">
    <property type="nucleotide sequence ID" value="XM_001439883.1"/>
</dbReference>
<dbReference type="GeneID" id="5025703"/>
<accession>A0CP06</accession>
<name>A0CP06_PARTE</name>
<sequence>MHQLSINANSIFSTSQARFLDIKFIANCCAINQLAMFPYNCYKQQVGKQAQHVQFLNFVMCTKDAQNQK</sequence>
<dbReference type="AlphaFoldDB" id="A0CP06"/>
<protein>
    <submittedName>
        <fullName evidence="1">Uncharacterized protein</fullName>
    </submittedName>
</protein>